<evidence type="ECO:0000313" key="2">
    <source>
        <dbReference type="EMBL" id="SHJ95640.1"/>
    </source>
</evidence>
<dbReference type="AlphaFoldDB" id="A0A1M6NIX8"/>
<sequence length="417" mass="49442">MAYSELVKNFNRIREYMREFYVYGFKSREEYTRKSARSYDDERRRLESWLGDYMRFRQNAEGKNVFISIDSRAVQHNPLYTAWKTKSFTDGDITLHFILMDIFASTDDALSLTEIMDQIDTYLSAFQESKTFDVSTVRKKLKEYISEGIVSGEKQGKTMYYRWTMSKYDLDGDILDFFSEVAPCGVIGSFLLDQTKKQNDHFSFKHHYITGAVDSEILCTVFMAIREKRSILLETCNRHKERSSESHVVPLRVMVSAQSGRQYLIAYSPRFRRILSFRTDHIVSVKMGEVSERFDHMRQKLEEMQKNMWGVSTQSRWGNRMEHVEFTIRYGKGEQHIPKRLEREKRCGTVEHLDENTCRFTADVYDASELIPWIRTFICRITEIHISNEKLEEKFREDMYAMYALYGLEDGDEHDIQ</sequence>
<evidence type="ECO:0000259" key="1">
    <source>
        <dbReference type="Pfam" id="PF13280"/>
    </source>
</evidence>
<dbReference type="Pfam" id="PF13280">
    <property type="entry name" value="WYL"/>
    <property type="match status" value="1"/>
</dbReference>
<dbReference type="OrthoDB" id="9814277at2"/>
<dbReference type="InterPro" id="IPR026881">
    <property type="entry name" value="WYL_dom"/>
</dbReference>
<organism evidence="2 3">
    <name type="scientific">Anaerotignum lactatifermentans DSM 14214</name>
    <dbReference type="NCBI Taxonomy" id="1121323"/>
    <lineage>
        <taxon>Bacteria</taxon>
        <taxon>Bacillati</taxon>
        <taxon>Bacillota</taxon>
        <taxon>Clostridia</taxon>
        <taxon>Lachnospirales</taxon>
        <taxon>Anaerotignaceae</taxon>
        <taxon>Anaerotignum</taxon>
    </lineage>
</organism>
<proteinExistence type="predicted"/>
<protein>
    <submittedName>
        <fullName evidence="2">WYL domain-containing protein</fullName>
    </submittedName>
</protein>
<gene>
    <name evidence="2" type="ORF">SAMN02745138_00879</name>
</gene>
<dbReference type="Proteomes" id="UP000183975">
    <property type="component" value="Unassembled WGS sequence"/>
</dbReference>
<keyword evidence="3" id="KW-1185">Reference proteome</keyword>
<name>A0A1M6NIX8_9FIRM</name>
<reference evidence="2 3" key="1">
    <citation type="submission" date="2016-11" db="EMBL/GenBank/DDBJ databases">
        <authorList>
            <person name="Jaros S."/>
            <person name="Januszkiewicz K."/>
            <person name="Wedrychowicz H."/>
        </authorList>
    </citation>
    <scope>NUCLEOTIDE SEQUENCE [LARGE SCALE GENOMIC DNA]</scope>
    <source>
        <strain evidence="2 3">DSM 14214</strain>
    </source>
</reference>
<evidence type="ECO:0000313" key="3">
    <source>
        <dbReference type="Proteomes" id="UP000183975"/>
    </source>
</evidence>
<dbReference type="EMBL" id="FRAH01000010">
    <property type="protein sequence ID" value="SHJ95640.1"/>
    <property type="molecule type" value="Genomic_DNA"/>
</dbReference>
<accession>A0A1M6NIX8</accession>
<feature type="domain" description="WYL" evidence="1">
    <location>
        <begin position="217"/>
        <end position="287"/>
    </location>
</feature>
<dbReference type="RefSeq" id="WP_072849610.1">
    <property type="nucleotide sequence ID" value="NZ_FRAH01000010.1"/>
</dbReference>
<dbReference type="PROSITE" id="PS52050">
    <property type="entry name" value="WYL"/>
    <property type="match status" value="1"/>
</dbReference>